<evidence type="ECO:0000313" key="3">
    <source>
        <dbReference type="Proteomes" id="UP000602076"/>
    </source>
</evidence>
<keyword evidence="1" id="KW-0732">Signal</keyword>
<protein>
    <recommendedName>
        <fullName evidence="4">DUF3888 domain-containing protein</fullName>
    </recommendedName>
</protein>
<evidence type="ECO:0008006" key="4">
    <source>
        <dbReference type="Google" id="ProtNLM"/>
    </source>
</evidence>
<feature type="signal peptide" evidence="1">
    <location>
        <begin position="1"/>
        <end position="21"/>
    </location>
</feature>
<comment type="caution">
    <text evidence="2">The sequence shown here is derived from an EMBL/GenBank/DDBJ whole genome shotgun (WGS) entry which is preliminary data.</text>
</comment>
<proteinExistence type="predicted"/>
<dbReference type="EMBL" id="JACXSI010000007">
    <property type="protein sequence ID" value="MBD3107475.1"/>
    <property type="molecule type" value="Genomic_DNA"/>
</dbReference>
<dbReference type="Proteomes" id="UP000602076">
    <property type="component" value="Unassembled WGS sequence"/>
</dbReference>
<evidence type="ECO:0000256" key="1">
    <source>
        <dbReference type="SAM" id="SignalP"/>
    </source>
</evidence>
<dbReference type="RefSeq" id="WP_190997024.1">
    <property type="nucleotide sequence ID" value="NZ_JACXSI010000007.1"/>
</dbReference>
<keyword evidence="3" id="KW-1185">Reference proteome</keyword>
<organism evidence="2 3">
    <name type="scientific">Peribacillus faecalis</name>
    <dbReference type="NCBI Taxonomy" id="2772559"/>
    <lineage>
        <taxon>Bacteria</taxon>
        <taxon>Bacillati</taxon>
        <taxon>Bacillota</taxon>
        <taxon>Bacilli</taxon>
        <taxon>Bacillales</taxon>
        <taxon>Bacillaceae</taxon>
        <taxon>Peribacillus</taxon>
    </lineage>
</organism>
<gene>
    <name evidence="2" type="ORF">IEO70_03780</name>
</gene>
<feature type="chain" id="PRO_5038380220" description="DUF3888 domain-containing protein" evidence="1">
    <location>
        <begin position="22"/>
        <end position="121"/>
    </location>
</feature>
<accession>A0A927CXH3</accession>
<reference evidence="2" key="1">
    <citation type="submission" date="2020-09" db="EMBL/GenBank/DDBJ databases">
        <title>Bacillus faecalis sp. nov., a moderately halophilic bacterium isolated from cow faeces.</title>
        <authorList>
            <person name="Jiang L."/>
            <person name="Lee J."/>
        </authorList>
    </citation>
    <scope>NUCLEOTIDE SEQUENCE</scope>
    <source>
        <strain evidence="2">AGMB 02131</strain>
    </source>
</reference>
<name>A0A927CXH3_9BACI</name>
<dbReference type="AlphaFoldDB" id="A0A927CXH3"/>
<evidence type="ECO:0000313" key="2">
    <source>
        <dbReference type="EMBL" id="MBD3107475.1"/>
    </source>
</evidence>
<sequence>MPLKLFFLAFGMFFFASPAAAYFTTEDIVLDLIMPAVDQRVIEEYKGEPLFDWHWGKIAGITYNADHSYDVAVKIKIPSEHDLEDLVKVRISPSCDSGKLNKWTCNHDFGIKILEYNRISD</sequence>